<feature type="non-terminal residue" evidence="9">
    <location>
        <position position="1"/>
    </location>
</feature>
<keyword evidence="2" id="KW-0238">DNA-binding</keyword>
<evidence type="ECO:0000256" key="4">
    <source>
        <dbReference type="SAM" id="Coils"/>
    </source>
</evidence>
<dbReference type="SMART" id="SM00717">
    <property type="entry name" value="SANT"/>
    <property type="match status" value="1"/>
</dbReference>
<dbReference type="InterPro" id="IPR013783">
    <property type="entry name" value="Ig-like_fold"/>
</dbReference>
<dbReference type="PROSITE" id="PS50090">
    <property type="entry name" value="MYB_LIKE"/>
    <property type="match status" value="1"/>
</dbReference>
<dbReference type="Pfam" id="PF00635">
    <property type="entry name" value="Motile_Sperm"/>
    <property type="match status" value="1"/>
</dbReference>
<keyword evidence="4" id="KW-0175">Coiled coil</keyword>
<gene>
    <name evidence="9" type="ORF">HID58_021078</name>
</gene>
<dbReference type="InterPro" id="IPR017930">
    <property type="entry name" value="Myb_dom"/>
</dbReference>
<evidence type="ECO:0000259" key="6">
    <source>
        <dbReference type="PROSITE" id="PS50090"/>
    </source>
</evidence>
<evidence type="ECO:0000259" key="8">
    <source>
        <dbReference type="PROSITE" id="PS51294"/>
    </source>
</evidence>
<dbReference type="Proteomes" id="UP000824890">
    <property type="component" value="Unassembled WGS sequence"/>
</dbReference>
<feature type="domain" description="HTH myb-type" evidence="8">
    <location>
        <begin position="338"/>
        <end position="392"/>
    </location>
</feature>
<feature type="compositionally biased region" description="Basic and acidic residues" evidence="5">
    <location>
        <begin position="498"/>
        <end position="512"/>
    </location>
</feature>
<feature type="region of interest" description="Disordered" evidence="5">
    <location>
        <begin position="498"/>
        <end position="527"/>
    </location>
</feature>
<keyword evidence="10" id="KW-1185">Reference proteome</keyword>
<proteinExistence type="predicted"/>
<accession>A0ABQ8CVE8</accession>
<dbReference type="SUPFAM" id="SSF46689">
    <property type="entry name" value="Homeodomain-like"/>
    <property type="match status" value="1"/>
</dbReference>
<organism evidence="9 10">
    <name type="scientific">Brassica napus</name>
    <name type="common">Rape</name>
    <dbReference type="NCBI Taxonomy" id="3708"/>
    <lineage>
        <taxon>Eukaryota</taxon>
        <taxon>Viridiplantae</taxon>
        <taxon>Streptophyta</taxon>
        <taxon>Embryophyta</taxon>
        <taxon>Tracheophyta</taxon>
        <taxon>Spermatophyta</taxon>
        <taxon>Magnoliopsida</taxon>
        <taxon>eudicotyledons</taxon>
        <taxon>Gunneridae</taxon>
        <taxon>Pentapetalae</taxon>
        <taxon>rosids</taxon>
        <taxon>malvids</taxon>
        <taxon>Brassicales</taxon>
        <taxon>Brassicaceae</taxon>
        <taxon>Brassiceae</taxon>
        <taxon>Brassica</taxon>
    </lineage>
</organism>
<dbReference type="InterPro" id="IPR008962">
    <property type="entry name" value="PapD-like_sf"/>
</dbReference>
<dbReference type="SUPFAM" id="SSF49354">
    <property type="entry name" value="PapD-like"/>
    <property type="match status" value="1"/>
</dbReference>
<dbReference type="Pfam" id="PF00249">
    <property type="entry name" value="Myb_DNA-binding"/>
    <property type="match status" value="1"/>
</dbReference>
<feature type="coiled-coil region" evidence="4">
    <location>
        <begin position="242"/>
        <end position="269"/>
    </location>
</feature>
<evidence type="ECO:0000256" key="2">
    <source>
        <dbReference type="ARBA" id="ARBA00023125"/>
    </source>
</evidence>
<dbReference type="CDD" id="cd00167">
    <property type="entry name" value="SANT"/>
    <property type="match status" value="1"/>
</dbReference>
<protein>
    <submittedName>
        <fullName evidence="9">Uncharacterized protein</fullName>
    </submittedName>
</protein>
<dbReference type="PANTHER" id="PTHR10641:SF1152">
    <property type="entry name" value="TRANSCRIPTION FACTOR MYB60"/>
    <property type="match status" value="1"/>
</dbReference>
<evidence type="ECO:0000313" key="10">
    <source>
        <dbReference type="Proteomes" id="UP000824890"/>
    </source>
</evidence>
<evidence type="ECO:0000256" key="3">
    <source>
        <dbReference type="ARBA" id="ARBA00023242"/>
    </source>
</evidence>
<comment type="subcellular location">
    <subcellularLocation>
        <location evidence="1">Nucleus</location>
    </subcellularLocation>
</comment>
<feature type="domain" description="Myb-like" evidence="6">
    <location>
        <begin position="338"/>
        <end position="388"/>
    </location>
</feature>
<reference evidence="9 10" key="1">
    <citation type="submission" date="2021-05" db="EMBL/GenBank/DDBJ databases">
        <title>Genome Assembly of Synthetic Allotetraploid Brassica napus Reveals Homoeologous Exchanges between Subgenomes.</title>
        <authorList>
            <person name="Davis J.T."/>
        </authorList>
    </citation>
    <scope>NUCLEOTIDE SEQUENCE [LARGE SCALE GENOMIC DNA]</scope>
    <source>
        <strain evidence="10">cv. Da-Ae</strain>
        <tissue evidence="9">Seedling</tissue>
    </source>
</reference>
<evidence type="ECO:0000256" key="5">
    <source>
        <dbReference type="SAM" id="MobiDB-lite"/>
    </source>
</evidence>
<evidence type="ECO:0000313" key="9">
    <source>
        <dbReference type="EMBL" id="KAH0921060.1"/>
    </source>
</evidence>
<dbReference type="InterPro" id="IPR000535">
    <property type="entry name" value="MSP_dom"/>
</dbReference>
<sequence>FVTATMNMPLLDIQPRTLKFVGAFELLPAAEFERVDLKKQSTCVVQLTNTTNLFVAFKVKTTSPKKYCVRPNVGVVAPKSSCEFSVKGTLKQEAVFEDSILKDRVYGQSETLRPPQYESEIVKEPRMVGHDELKAPYDAKEANDLKATKGGYATSNLEKEAEFDPIRYADDGRGIKSTHNLDTPTKMAMDLDQGFANGKASANSVSYSDEPKIPRNRDVVQMQQTDAQNIKALEESKLVKDIEGMKLKVNALESKLKQADSTISKLMEERSTSFQHRESLQQELAELRTKKIVKEVHIGFPLLYVCVVAFISIVIGEYDNGLPRCSKSCRLRWTNYLRPGIKRGNFTPHEEGMIIHLQTLLGNKWASIASYLPQRTDNDIKNYWNTHLKKKLNKSESEERSFSENMALQTSATRNTTNHKSTYASSTENISCLLEGWMRASPESNTVNFLEEKLQNQTTNLMNDHHNQFPCEHVQGSWEEGHSQTFNGDDDQVINVHPKESEKNVKSDRDVQEDGDGVDDDHNNASPPLTFIEKWLLEETSTGVQMEEMSLMEPSNML</sequence>
<feature type="domain" description="MSP" evidence="7">
    <location>
        <begin position="10"/>
        <end position="138"/>
    </location>
</feature>
<dbReference type="Gene3D" id="2.60.40.10">
    <property type="entry name" value="Immunoglobulins"/>
    <property type="match status" value="1"/>
</dbReference>
<dbReference type="PROSITE" id="PS51294">
    <property type="entry name" value="HTH_MYB"/>
    <property type="match status" value="1"/>
</dbReference>
<evidence type="ECO:0000256" key="1">
    <source>
        <dbReference type="ARBA" id="ARBA00004123"/>
    </source>
</evidence>
<dbReference type="PROSITE" id="PS50202">
    <property type="entry name" value="MSP"/>
    <property type="match status" value="1"/>
</dbReference>
<name>A0ABQ8CVE8_BRANA</name>
<dbReference type="InterPro" id="IPR015495">
    <property type="entry name" value="Myb_TF_plants"/>
</dbReference>
<dbReference type="Gene3D" id="1.10.10.60">
    <property type="entry name" value="Homeodomain-like"/>
    <property type="match status" value="2"/>
</dbReference>
<dbReference type="PANTHER" id="PTHR10641">
    <property type="entry name" value="MYB FAMILY TRANSCRIPTION FACTOR"/>
    <property type="match status" value="1"/>
</dbReference>
<evidence type="ECO:0000259" key="7">
    <source>
        <dbReference type="PROSITE" id="PS50202"/>
    </source>
</evidence>
<dbReference type="EMBL" id="JAGKQM010000006">
    <property type="protein sequence ID" value="KAH0921060.1"/>
    <property type="molecule type" value="Genomic_DNA"/>
</dbReference>
<dbReference type="InterPro" id="IPR001005">
    <property type="entry name" value="SANT/Myb"/>
</dbReference>
<comment type="caution">
    <text evidence="9">The sequence shown here is derived from an EMBL/GenBank/DDBJ whole genome shotgun (WGS) entry which is preliminary data.</text>
</comment>
<keyword evidence="3" id="KW-0539">Nucleus</keyword>
<dbReference type="InterPro" id="IPR009057">
    <property type="entry name" value="Homeodomain-like_sf"/>
</dbReference>